<dbReference type="InterPro" id="IPR017896">
    <property type="entry name" value="4Fe4S_Fe-S-bd"/>
</dbReference>
<accession>A0A7C4XZF4</accession>
<dbReference type="Pfam" id="PF04015">
    <property type="entry name" value="DUF362"/>
    <property type="match status" value="1"/>
</dbReference>
<feature type="domain" description="4Fe-4S ferredoxin-type" evidence="1">
    <location>
        <begin position="339"/>
        <end position="364"/>
    </location>
</feature>
<sequence length="364" mass="41334">MSLVKIVGVDNYNKDILKEGLNEVLERVNIEHIKDKKICAIFDFPQPEFNLIESIKEYLIGNGAESVEFGSAIFFKEDAYKIKNEFEKRGLIFHNFREEPYEEFEVDLKTKKTQHFLGYQILSPGQYQAEKAFENSDFFKVRTLKKVFIPVTLSSSDYTVFITKLKDSPVSKIGGFINSLLYIVPTNIRSEIFLKGLSFKFEDALLDVYGVIKNSVLFGVVDGIQANLTNGIEDEFKILMSSEDLLALDSVMSVLIGFRSQDIGTNKLGSIYKLGCGLLKEVTLDGVDFTKVRRDLLNKLKFKNAFSKRFVPVIEKADNTIDEVANFCPTGAIVKDTKGYYVVDKTKCIKCNFCIEIAPHIFRV</sequence>
<dbReference type="AlphaFoldDB" id="A0A7C4XZF4"/>
<proteinExistence type="predicted"/>
<evidence type="ECO:0000259" key="1">
    <source>
        <dbReference type="PROSITE" id="PS51379"/>
    </source>
</evidence>
<name>A0A7C4XZF4_9BACT</name>
<protein>
    <submittedName>
        <fullName evidence="2">DUF362 domain-containing protein</fullName>
    </submittedName>
</protein>
<comment type="caution">
    <text evidence="2">The sequence shown here is derived from an EMBL/GenBank/DDBJ whole genome shotgun (WGS) entry which is preliminary data.</text>
</comment>
<reference evidence="2" key="1">
    <citation type="journal article" date="2020" name="mSystems">
        <title>Genome- and Community-Level Interaction Insights into Carbon Utilization and Element Cycling Functions of Hydrothermarchaeota in Hydrothermal Sediment.</title>
        <authorList>
            <person name="Zhou Z."/>
            <person name="Liu Y."/>
            <person name="Xu W."/>
            <person name="Pan J."/>
            <person name="Luo Z.H."/>
            <person name="Li M."/>
        </authorList>
    </citation>
    <scope>NUCLEOTIDE SEQUENCE [LARGE SCALE GENOMIC DNA]</scope>
    <source>
        <strain evidence="2">SpSt-794</strain>
    </source>
</reference>
<dbReference type="SUPFAM" id="SSF54862">
    <property type="entry name" value="4Fe-4S ferredoxins"/>
    <property type="match status" value="1"/>
</dbReference>
<evidence type="ECO:0000313" key="2">
    <source>
        <dbReference type="EMBL" id="HGW60819.1"/>
    </source>
</evidence>
<dbReference type="Gene3D" id="3.30.70.20">
    <property type="match status" value="1"/>
</dbReference>
<gene>
    <name evidence="2" type="ORF">ENV82_05265</name>
</gene>
<dbReference type="EMBL" id="DTHV01000155">
    <property type="protein sequence ID" value="HGW60819.1"/>
    <property type="molecule type" value="Genomic_DNA"/>
</dbReference>
<dbReference type="InterPro" id="IPR007160">
    <property type="entry name" value="DUF362"/>
</dbReference>
<dbReference type="PROSITE" id="PS51379">
    <property type="entry name" value="4FE4S_FER_2"/>
    <property type="match status" value="1"/>
</dbReference>
<organism evidence="2">
    <name type="scientific">Caldisericum exile</name>
    <dbReference type="NCBI Taxonomy" id="693075"/>
    <lineage>
        <taxon>Bacteria</taxon>
        <taxon>Pseudomonadati</taxon>
        <taxon>Caldisericota/Cryosericota group</taxon>
        <taxon>Caldisericota</taxon>
        <taxon>Caldisericia</taxon>
        <taxon>Caldisericales</taxon>
        <taxon>Caldisericaceae</taxon>
        <taxon>Caldisericum</taxon>
    </lineage>
</organism>